<keyword evidence="2" id="KW-1185">Reference proteome</keyword>
<gene>
    <name evidence="1" type="ORF">L6164_027249</name>
</gene>
<dbReference type="Proteomes" id="UP000828941">
    <property type="component" value="Chromosome 11"/>
</dbReference>
<evidence type="ECO:0000313" key="1">
    <source>
        <dbReference type="EMBL" id="KAI4314329.1"/>
    </source>
</evidence>
<proteinExistence type="predicted"/>
<reference evidence="1 2" key="1">
    <citation type="journal article" date="2022" name="DNA Res.">
        <title>Chromosomal-level genome assembly of the orchid tree Bauhinia variegata (Leguminosae; Cercidoideae) supports the allotetraploid origin hypothesis of Bauhinia.</title>
        <authorList>
            <person name="Zhong Y."/>
            <person name="Chen Y."/>
            <person name="Zheng D."/>
            <person name="Pang J."/>
            <person name="Liu Y."/>
            <person name="Luo S."/>
            <person name="Meng S."/>
            <person name="Qian L."/>
            <person name="Wei D."/>
            <person name="Dai S."/>
            <person name="Zhou R."/>
        </authorList>
    </citation>
    <scope>NUCLEOTIDE SEQUENCE [LARGE SCALE GENOMIC DNA]</scope>
    <source>
        <strain evidence="1">BV-YZ2020</strain>
    </source>
</reference>
<comment type="caution">
    <text evidence="1">The sequence shown here is derived from an EMBL/GenBank/DDBJ whole genome shotgun (WGS) entry which is preliminary data.</text>
</comment>
<dbReference type="EMBL" id="CM039436">
    <property type="protein sequence ID" value="KAI4314329.1"/>
    <property type="molecule type" value="Genomic_DNA"/>
</dbReference>
<accession>A0ACB9LU25</accession>
<protein>
    <submittedName>
        <fullName evidence="1">Uncharacterized protein</fullName>
    </submittedName>
</protein>
<name>A0ACB9LU25_BAUVA</name>
<sequence>MAQESRDRNKILKKSQKDSPPSNEDAPPPEALPPSPGGDSKDNRDSPPKSPPPPKDSPPPPPKDPPPHPPKYSPPPPPKYSPPPPPKDSPPPPPNDPPSPPPNDPPSPPPKDPPSPPPKDSPSPPPKASPSPPPSPSSPPPPLSHDNDSTAPPPPKQPPPPPPPPSSKNSPPPAQPTPPPPPDNSSASDNGTSDRSPPPPPQRTSLPPSFFAAVNSSPPPPKTFSSPPPTVFSPPPNSKSNRPPPPHSPEISHGSRGKSNRSTSNPSNSSSGKGGDNMVKYVAATLAGASVIALVVIIVLLVCMWRRRKRVEVYAAPLFMPVNNLPMAKGADGHYYVQQHGAGSASQDGIYRSNGSQNQLHTTDTGPKPAQIVFSYENIVEITNGFSRQNILGEGGFGCVYKAWLPDGRVAAVKKLKAGSGQGEREFKAEVEIINRVHHKHLVSLVGYCIEKKQRILIYEFVPNKTLNHHLHGSEMTVLDWAERQKIAIGAAKGLAYLHEDCSPRIIHRDIKSANILLDDAFEAKVADFGLAKLSDDANTHVSTRVVGTFGYMAPEYATSGKLTDRSDVFSFGVVLLELVTGRKPVDQSQPLGEESLVEWARPLLIHAVETRDFGALVDPRLEGRFVESEMFRMIEAAAACIRHSAPKRPRMVQLVRALDSGGELFDLSNGVKYGQSTIYDSGQYNEDIMKFRRMNNESSVNSDIYSGDYSFSREMSGQQQTWVPGNSRGESETRSLHGHSVSTEHKNTRERR</sequence>
<evidence type="ECO:0000313" key="2">
    <source>
        <dbReference type="Proteomes" id="UP000828941"/>
    </source>
</evidence>
<organism evidence="1 2">
    <name type="scientific">Bauhinia variegata</name>
    <name type="common">Purple orchid tree</name>
    <name type="synonym">Phanera variegata</name>
    <dbReference type="NCBI Taxonomy" id="167791"/>
    <lineage>
        <taxon>Eukaryota</taxon>
        <taxon>Viridiplantae</taxon>
        <taxon>Streptophyta</taxon>
        <taxon>Embryophyta</taxon>
        <taxon>Tracheophyta</taxon>
        <taxon>Spermatophyta</taxon>
        <taxon>Magnoliopsida</taxon>
        <taxon>eudicotyledons</taxon>
        <taxon>Gunneridae</taxon>
        <taxon>Pentapetalae</taxon>
        <taxon>rosids</taxon>
        <taxon>fabids</taxon>
        <taxon>Fabales</taxon>
        <taxon>Fabaceae</taxon>
        <taxon>Cercidoideae</taxon>
        <taxon>Cercideae</taxon>
        <taxon>Bauhiniinae</taxon>
        <taxon>Bauhinia</taxon>
    </lineage>
</organism>